<evidence type="ECO:0000313" key="1">
    <source>
        <dbReference type="EMBL" id="TNN74532.1"/>
    </source>
</evidence>
<evidence type="ECO:0000313" key="2">
    <source>
        <dbReference type="Proteomes" id="UP000314294"/>
    </source>
</evidence>
<name>A0A4Z2IAW2_9TELE</name>
<organism evidence="1 2">
    <name type="scientific">Liparis tanakae</name>
    <name type="common">Tanaka's snailfish</name>
    <dbReference type="NCBI Taxonomy" id="230148"/>
    <lineage>
        <taxon>Eukaryota</taxon>
        <taxon>Metazoa</taxon>
        <taxon>Chordata</taxon>
        <taxon>Craniata</taxon>
        <taxon>Vertebrata</taxon>
        <taxon>Euteleostomi</taxon>
        <taxon>Actinopterygii</taxon>
        <taxon>Neopterygii</taxon>
        <taxon>Teleostei</taxon>
        <taxon>Neoteleostei</taxon>
        <taxon>Acanthomorphata</taxon>
        <taxon>Eupercaria</taxon>
        <taxon>Perciformes</taxon>
        <taxon>Cottioidei</taxon>
        <taxon>Cottales</taxon>
        <taxon>Liparidae</taxon>
        <taxon>Liparis</taxon>
    </lineage>
</organism>
<dbReference type="EMBL" id="SRLO01000113">
    <property type="protein sequence ID" value="TNN74532.1"/>
    <property type="molecule type" value="Genomic_DNA"/>
</dbReference>
<proteinExistence type="predicted"/>
<gene>
    <name evidence="1" type="ORF">EYF80_015312</name>
</gene>
<sequence>MVLTTLFNSLKSQVPLVEQIQGQLKVAAELAEKQLIGRRACRRGDVGGDLGAAADPLMDLRLLDQQLPVRDELRCSGQQGGDTMHKLWHQAGVGIVSLAEMVGYHLTKRRGRVEVGLSDGGPGLTGPAAGQGAELGTASERVPLGLELWGDGLPPTLKGGAQLRLHVEVWKKYTSRAQGSTSRMKRGRPDETDAETTLWFQLSFPPKSASLVGCERRLHPQVSSAPAALIRNAKTVPFQSPRLKQQRGVVYSLVPGFLSLSAVCIIISFEPTCELEARLGGNYIGLAREKRGGGQRNGRPFGQSPQLPFAFSVAAVVVPEAGGTTAATAPLKRAVSVRLITCRDNIEKDSPSLIHPERMEDSFKSRSPVSKCCSSSVNSQYQDPTPFGLQCEPDGVHEASGMKSKDGRRTRCRRLIGPTTFLFPLMPNTAMLWGDFVARWTHLDLPPPPKLSCCHQIFLLTGLQEGMEGW</sequence>
<dbReference type="Proteomes" id="UP000314294">
    <property type="component" value="Unassembled WGS sequence"/>
</dbReference>
<keyword evidence="2" id="KW-1185">Reference proteome</keyword>
<accession>A0A4Z2IAW2</accession>
<protein>
    <submittedName>
        <fullName evidence="1">Uncharacterized protein</fullName>
    </submittedName>
</protein>
<reference evidence="1 2" key="1">
    <citation type="submission" date="2019-03" db="EMBL/GenBank/DDBJ databases">
        <title>First draft genome of Liparis tanakae, snailfish: a comprehensive survey of snailfish specific genes.</title>
        <authorList>
            <person name="Kim W."/>
            <person name="Song I."/>
            <person name="Jeong J.-H."/>
            <person name="Kim D."/>
            <person name="Kim S."/>
            <person name="Ryu S."/>
            <person name="Song J.Y."/>
            <person name="Lee S.K."/>
        </authorList>
    </citation>
    <scope>NUCLEOTIDE SEQUENCE [LARGE SCALE GENOMIC DNA]</scope>
    <source>
        <tissue evidence="1">Muscle</tissue>
    </source>
</reference>
<comment type="caution">
    <text evidence="1">The sequence shown here is derived from an EMBL/GenBank/DDBJ whole genome shotgun (WGS) entry which is preliminary data.</text>
</comment>
<dbReference type="AlphaFoldDB" id="A0A4Z2IAW2"/>